<organism evidence="1 2">
    <name type="scientific">Thalictrum thalictroides</name>
    <name type="common">Rue-anemone</name>
    <name type="synonym">Anemone thalictroides</name>
    <dbReference type="NCBI Taxonomy" id="46969"/>
    <lineage>
        <taxon>Eukaryota</taxon>
        <taxon>Viridiplantae</taxon>
        <taxon>Streptophyta</taxon>
        <taxon>Embryophyta</taxon>
        <taxon>Tracheophyta</taxon>
        <taxon>Spermatophyta</taxon>
        <taxon>Magnoliopsida</taxon>
        <taxon>Ranunculales</taxon>
        <taxon>Ranunculaceae</taxon>
        <taxon>Thalictroideae</taxon>
        <taxon>Thalictrum</taxon>
    </lineage>
</organism>
<keyword evidence="2" id="KW-1185">Reference proteome</keyword>
<comment type="caution">
    <text evidence="1">The sequence shown here is derived from an EMBL/GenBank/DDBJ whole genome shotgun (WGS) entry which is preliminary data.</text>
</comment>
<reference evidence="1 2" key="1">
    <citation type="submission" date="2020-06" db="EMBL/GenBank/DDBJ databases">
        <title>Transcriptomic and genomic resources for Thalictrum thalictroides and T. hernandezii: Facilitating candidate gene discovery in an emerging model plant lineage.</title>
        <authorList>
            <person name="Arias T."/>
            <person name="Riano-Pachon D.M."/>
            <person name="Di Stilio V.S."/>
        </authorList>
    </citation>
    <scope>NUCLEOTIDE SEQUENCE [LARGE SCALE GENOMIC DNA]</scope>
    <source>
        <strain evidence="2">cv. WT478/WT964</strain>
        <tissue evidence="1">Leaves</tissue>
    </source>
</reference>
<evidence type="ECO:0000313" key="2">
    <source>
        <dbReference type="Proteomes" id="UP000554482"/>
    </source>
</evidence>
<evidence type="ECO:0000313" key="1">
    <source>
        <dbReference type="EMBL" id="KAF5188088.1"/>
    </source>
</evidence>
<proteinExistence type="predicted"/>
<sequence>MCLYNPDTSHVNVYRLHTTISYTRLQSERASCKRSETIISLADLNNNSVVDLQAEDITEEESQLLDADHWYRLDGVHQMQRAIQNDRDEGLKYYHCVMGVVRQAYLSTRKTQGDIVEVLKDVTAREALFHFAFCLRRLKEFSLCLREIRTSLSMKANLDGGRSADVQTEGAVSSNPKEMDNSEGNGCPICFLKHKERTAFASQTELLNNVEKFILSAEEGIIKLLDQQNEDPDNISKKIYHILLILKEILTLMEIYPEGDQKNMETFADKIGKVTSAEKVCLHDAEEVKALGGCSKMEKEEARFHRLVEGYFKSFLKKLNTKGFKKRYFVDERSAELMDVVKSCVSKLNNEINQEESLLIELIDRVCESYAGDTEEYKHSLAVEEQRMILTGDLRNHLSRSTTCLCIANQEIYMAFRNLIELIDPGVKIGVWQPRSRKWFR</sequence>
<dbReference type="AlphaFoldDB" id="A0A7J6VU27"/>
<name>A0A7J6VU27_THATH</name>
<dbReference type="OrthoDB" id="10512186at2759"/>
<accession>A0A7J6VU27</accession>
<gene>
    <name evidence="1" type="ORF">FRX31_022325</name>
</gene>
<protein>
    <submittedName>
        <fullName evidence="1">Uncharacterized protein</fullName>
    </submittedName>
</protein>
<dbReference type="Proteomes" id="UP000554482">
    <property type="component" value="Unassembled WGS sequence"/>
</dbReference>
<dbReference type="EMBL" id="JABWDY010027215">
    <property type="protein sequence ID" value="KAF5188088.1"/>
    <property type="molecule type" value="Genomic_DNA"/>
</dbReference>